<keyword evidence="4 8" id="KW-0378">Hydrolase</keyword>
<dbReference type="HAMAP" id="MF_01470">
    <property type="entry name" value="Cas1"/>
    <property type="match status" value="1"/>
</dbReference>
<evidence type="ECO:0000256" key="4">
    <source>
        <dbReference type="ARBA" id="ARBA00022801"/>
    </source>
</evidence>
<feature type="binding site" evidence="8">
    <location>
        <position position="213"/>
    </location>
    <ligand>
        <name>Mn(2+)</name>
        <dbReference type="ChEBI" id="CHEBI:29035"/>
    </ligand>
</feature>
<evidence type="ECO:0000256" key="3">
    <source>
        <dbReference type="ARBA" id="ARBA00022759"/>
    </source>
</evidence>
<dbReference type="RefSeq" id="WP_311632617.1">
    <property type="nucleotide sequence ID" value="NZ_JAVREN010000043.1"/>
</dbReference>
<keyword evidence="3 8" id="KW-0255">Endonuclease</keyword>
<protein>
    <recommendedName>
        <fullName evidence="8">CRISPR-associated endonuclease Cas1</fullName>
        <ecNumber evidence="8">3.1.-.-</ecNumber>
    </recommendedName>
</protein>
<dbReference type="NCBIfam" id="TIGR00287">
    <property type="entry name" value="cas1"/>
    <property type="match status" value="1"/>
</dbReference>
<feature type="binding site" evidence="8">
    <location>
        <position position="145"/>
    </location>
    <ligand>
        <name>Mn(2+)</name>
        <dbReference type="ChEBI" id="CHEBI:29035"/>
    </ligand>
</feature>
<gene>
    <name evidence="9" type="primary">cas1e</name>
    <name evidence="8" type="synonym">cas1</name>
    <name evidence="9" type="ORF">RM780_22235</name>
</gene>
<sequence length="332" mass="35921">MADIWWKADPHDLHRLVDRVSSIYVERSHLDRDENAVVIVNKRETVRVPAAMIAVMLLGPGTRVTHGAVRLLADSGTAVAWVGEQGVRLYAAGLGPSRGAGLLHRQAWLVTRPKERLAVARAMYGMRFPGEDVSQATMQQLRGREGSRIRKLYQQHARRTGVPWDGRVYKPGDAFAAGDDLNRLLSAANAALYGISHAVIVGLGASPGLGFVHTGSAVSFVLDIADLYKADYTIPLAFDLAAAGLTEERDARLGLRDAIARTKLLGRIVDDIKTLLSPEGTDFDTPETSELWDERLGTVPAGVNWAGPGIGEQHIAVVGPEFDSPDAPEADR</sequence>
<reference evidence="10" key="1">
    <citation type="submission" date="2023-07" db="EMBL/GenBank/DDBJ databases">
        <title>30 novel species of actinomycetes from the DSMZ collection.</title>
        <authorList>
            <person name="Nouioui I."/>
        </authorList>
    </citation>
    <scope>NUCLEOTIDE SEQUENCE [LARGE SCALE GENOMIC DNA]</scope>
    <source>
        <strain evidence="10">DSM 44917</strain>
    </source>
</reference>
<evidence type="ECO:0000313" key="10">
    <source>
        <dbReference type="Proteomes" id="UP001183388"/>
    </source>
</evidence>
<comment type="function">
    <text evidence="8">CRISPR (clustered regularly interspaced short palindromic repeat), is an adaptive immune system that provides protection against mobile genetic elements (viruses, transposable elements and conjugative plasmids). CRISPR clusters contain spacers, sequences complementary to antecedent mobile elements, and target invading nucleic acids. CRISPR clusters are transcribed and processed into CRISPR RNA (crRNA). Acts as a dsDNA endonuclease. Involved in the integration of spacer DNA into the CRISPR cassette.</text>
</comment>
<keyword evidence="8" id="KW-0464">Manganese</keyword>
<evidence type="ECO:0000256" key="7">
    <source>
        <dbReference type="ARBA" id="ARBA00023125"/>
    </source>
</evidence>
<dbReference type="EMBL" id="JAVREN010000043">
    <property type="protein sequence ID" value="MDT0309655.1"/>
    <property type="molecule type" value="Genomic_DNA"/>
</dbReference>
<keyword evidence="6 8" id="KW-0051">Antiviral defense</keyword>
<comment type="similarity">
    <text evidence="8">Belongs to the CRISPR-associated endonuclease Cas1 family.</text>
</comment>
<dbReference type="InterPro" id="IPR033641">
    <property type="entry name" value="Cas1_I-E"/>
</dbReference>
<organism evidence="9 10">
    <name type="scientific">Streptomyces boetiae</name>
    <dbReference type="NCBI Taxonomy" id="3075541"/>
    <lineage>
        <taxon>Bacteria</taxon>
        <taxon>Bacillati</taxon>
        <taxon>Actinomycetota</taxon>
        <taxon>Actinomycetes</taxon>
        <taxon>Kitasatosporales</taxon>
        <taxon>Streptomycetaceae</taxon>
        <taxon>Streptomyces</taxon>
    </lineage>
</organism>
<dbReference type="InterPro" id="IPR042206">
    <property type="entry name" value="CRISPR-assoc_Cas1_C"/>
</dbReference>
<dbReference type="InterPro" id="IPR002729">
    <property type="entry name" value="CRISPR-assoc_Cas1"/>
</dbReference>
<keyword evidence="7 8" id="KW-0238">DNA-binding</keyword>
<feature type="binding site" evidence="8">
    <location>
        <position position="226"/>
    </location>
    <ligand>
        <name>Mn(2+)</name>
        <dbReference type="ChEBI" id="CHEBI:29035"/>
    </ligand>
</feature>
<evidence type="ECO:0000256" key="5">
    <source>
        <dbReference type="ARBA" id="ARBA00022842"/>
    </source>
</evidence>
<dbReference type="PANTHER" id="PTHR34353:SF3">
    <property type="entry name" value="CRISPR-ASSOCIATED ENDONUCLEASE CAS1"/>
    <property type="match status" value="1"/>
</dbReference>
<evidence type="ECO:0000313" key="9">
    <source>
        <dbReference type="EMBL" id="MDT0309655.1"/>
    </source>
</evidence>
<comment type="caution">
    <text evidence="9">The sequence shown here is derived from an EMBL/GenBank/DDBJ whole genome shotgun (WGS) entry which is preliminary data.</text>
</comment>
<dbReference type="GO" id="GO:0004519">
    <property type="term" value="F:endonuclease activity"/>
    <property type="evidence" value="ECO:0007669"/>
    <property type="project" value="UniProtKB-KW"/>
</dbReference>
<comment type="cofactor">
    <cofactor evidence="8">
        <name>Mg(2+)</name>
        <dbReference type="ChEBI" id="CHEBI:18420"/>
    </cofactor>
    <cofactor evidence="8">
        <name>Mn(2+)</name>
        <dbReference type="ChEBI" id="CHEBI:29035"/>
    </cofactor>
</comment>
<evidence type="ECO:0000256" key="2">
    <source>
        <dbReference type="ARBA" id="ARBA00022723"/>
    </source>
</evidence>
<dbReference type="InterPro" id="IPR019851">
    <property type="entry name" value="CRISPR-assoc_Cas1_ECOLI"/>
</dbReference>
<proteinExistence type="inferred from homology"/>
<keyword evidence="1 8" id="KW-0540">Nuclease</keyword>
<dbReference type="CDD" id="cd09719">
    <property type="entry name" value="Cas1_I-E"/>
    <property type="match status" value="1"/>
</dbReference>
<dbReference type="Gene3D" id="3.100.10.20">
    <property type="entry name" value="CRISPR-associated endonuclease Cas1, N-terminal domain"/>
    <property type="match status" value="1"/>
</dbReference>
<evidence type="ECO:0000256" key="6">
    <source>
        <dbReference type="ARBA" id="ARBA00023118"/>
    </source>
</evidence>
<keyword evidence="5 8" id="KW-0460">Magnesium</keyword>
<dbReference type="InterPro" id="IPR042211">
    <property type="entry name" value="CRISPR-assoc_Cas1_N"/>
</dbReference>
<dbReference type="Proteomes" id="UP001183388">
    <property type="component" value="Unassembled WGS sequence"/>
</dbReference>
<dbReference type="PANTHER" id="PTHR34353">
    <property type="entry name" value="CRISPR-ASSOCIATED ENDONUCLEASE CAS1 1"/>
    <property type="match status" value="1"/>
</dbReference>
<dbReference type="Pfam" id="PF01867">
    <property type="entry name" value="Cas_Cas1"/>
    <property type="match status" value="2"/>
</dbReference>
<keyword evidence="2 8" id="KW-0479">Metal-binding</keyword>
<name>A0ABU2LDL0_9ACTN</name>
<dbReference type="InterPro" id="IPR050646">
    <property type="entry name" value="Cas1"/>
</dbReference>
<comment type="subunit">
    <text evidence="8">Homodimer, forms a heterotetramer with a Cas2 homodimer.</text>
</comment>
<dbReference type="NCBIfam" id="TIGR03638">
    <property type="entry name" value="cas1_ECOLI"/>
    <property type="match status" value="1"/>
</dbReference>
<accession>A0ABU2LDL0</accession>
<dbReference type="Gene3D" id="1.20.120.920">
    <property type="entry name" value="CRISPR-associated endonuclease Cas1, C-terminal domain"/>
    <property type="match status" value="1"/>
</dbReference>
<evidence type="ECO:0000256" key="8">
    <source>
        <dbReference type="HAMAP-Rule" id="MF_01470"/>
    </source>
</evidence>
<dbReference type="EC" id="3.1.-.-" evidence="8"/>
<keyword evidence="10" id="KW-1185">Reference proteome</keyword>
<evidence type="ECO:0000256" key="1">
    <source>
        <dbReference type="ARBA" id="ARBA00022722"/>
    </source>
</evidence>